<dbReference type="EC" id="6.1.1.1" evidence="1"/>
<dbReference type="FunFam" id="1.10.240.10:FF:000001">
    <property type="entry name" value="Tyrosine--tRNA ligase"/>
    <property type="match status" value="1"/>
</dbReference>
<accession>A0A0L7LS86</accession>
<gene>
    <name evidence="10" type="ORF">OBRU01_03198</name>
</gene>
<evidence type="ECO:0000256" key="4">
    <source>
        <dbReference type="ARBA" id="ARBA00022840"/>
    </source>
</evidence>
<dbReference type="SUPFAM" id="SSF52374">
    <property type="entry name" value="Nucleotidylyl transferase"/>
    <property type="match status" value="1"/>
</dbReference>
<keyword evidence="6 9" id="KW-0030">Aminoacyl-tRNA synthetase</keyword>
<dbReference type="PROSITE" id="PS00178">
    <property type="entry name" value="AA_TRNA_LIGASE_I"/>
    <property type="match status" value="1"/>
</dbReference>
<dbReference type="InterPro" id="IPR024088">
    <property type="entry name" value="Tyr-tRNA-ligase_bac-type"/>
</dbReference>
<keyword evidence="2 9" id="KW-0436">Ligase</keyword>
<evidence type="ECO:0000256" key="8">
    <source>
        <dbReference type="ARBA" id="ARBA00048248"/>
    </source>
</evidence>
<dbReference type="EMBL" id="JTDY01000251">
    <property type="protein sequence ID" value="KOB78061.1"/>
    <property type="molecule type" value="Genomic_DNA"/>
</dbReference>
<dbReference type="InterPro" id="IPR036986">
    <property type="entry name" value="S4_RNA-bd_sf"/>
</dbReference>
<sequence>MNFTKQISTFTKTYCSWLSKRHYASRNILKLSERGMYQDLFPNTAGNEILKLVNKAPQCVYAGFDPTANSLHVGNLLVLINLLHWQRGGHNVIALLGGATGHIGDPSGRSTDRVALQAETIQNNISCIKKNLETFVSEIGRNFRMGTMLLKQTVQSKLNSEVGMSFTEFTYQIGGSDQMGNITAGHELISRTAKTDVYVTTEEGDKFGKSAGNALWLDPERTSPFSLYQYFVRTKDTDVERLLKLFSFYTPGEIKDIMFKHQQHPDQRYPQMCLAEQLTNKDVTALVTLSQTDMERAFDGAPVVSLLLSPGITVLELGLQAKCFPTENMEQAFDGAPVVSLLMSPGITVLELGLKAKCFPTENDAIRIIKAGGFYINHQRINKIDEVITQSAHILPNLISLLRVGKRNHYIVKWQT</sequence>
<dbReference type="FunFam" id="3.10.290.10:FF:000017">
    <property type="entry name" value="Tyrosine--tRNA ligase"/>
    <property type="match status" value="1"/>
</dbReference>
<dbReference type="GO" id="GO:0006437">
    <property type="term" value="P:tyrosyl-tRNA aminoacylation"/>
    <property type="evidence" value="ECO:0007669"/>
    <property type="project" value="InterPro"/>
</dbReference>
<keyword evidence="3 9" id="KW-0547">Nucleotide-binding</keyword>
<dbReference type="InterPro" id="IPR001412">
    <property type="entry name" value="aa-tRNA-synth_I_CS"/>
</dbReference>
<evidence type="ECO:0000313" key="11">
    <source>
        <dbReference type="Proteomes" id="UP000037510"/>
    </source>
</evidence>
<dbReference type="InterPro" id="IPR002307">
    <property type="entry name" value="Tyr-tRNA-ligase"/>
</dbReference>
<evidence type="ECO:0000256" key="1">
    <source>
        <dbReference type="ARBA" id="ARBA00013160"/>
    </source>
</evidence>
<dbReference type="PANTHER" id="PTHR11766:SF0">
    <property type="entry name" value="TYROSINE--TRNA LIGASE, MITOCHONDRIAL"/>
    <property type="match status" value="1"/>
</dbReference>
<evidence type="ECO:0000256" key="6">
    <source>
        <dbReference type="ARBA" id="ARBA00023146"/>
    </source>
</evidence>
<dbReference type="NCBIfam" id="TIGR00234">
    <property type="entry name" value="tyrS"/>
    <property type="match status" value="1"/>
</dbReference>
<protein>
    <recommendedName>
        <fullName evidence="1">tyrosine--tRNA ligase</fullName>
        <ecNumber evidence="1">6.1.1.1</ecNumber>
    </recommendedName>
    <alternativeName>
        <fullName evidence="7">Tyrosyl-tRNA synthetase</fullName>
    </alternativeName>
</protein>
<evidence type="ECO:0000313" key="10">
    <source>
        <dbReference type="EMBL" id="KOB78061.1"/>
    </source>
</evidence>
<dbReference type="SUPFAM" id="SSF55174">
    <property type="entry name" value="Alpha-L RNA-binding motif"/>
    <property type="match status" value="1"/>
</dbReference>
<dbReference type="Gene3D" id="3.40.50.620">
    <property type="entry name" value="HUPs"/>
    <property type="match status" value="2"/>
</dbReference>
<dbReference type="Proteomes" id="UP000037510">
    <property type="component" value="Unassembled WGS sequence"/>
</dbReference>
<evidence type="ECO:0000256" key="5">
    <source>
        <dbReference type="ARBA" id="ARBA00022917"/>
    </source>
</evidence>
<organism evidence="10 11">
    <name type="scientific">Operophtera brumata</name>
    <name type="common">Winter moth</name>
    <name type="synonym">Phalaena brumata</name>
    <dbReference type="NCBI Taxonomy" id="104452"/>
    <lineage>
        <taxon>Eukaryota</taxon>
        <taxon>Metazoa</taxon>
        <taxon>Ecdysozoa</taxon>
        <taxon>Arthropoda</taxon>
        <taxon>Hexapoda</taxon>
        <taxon>Insecta</taxon>
        <taxon>Pterygota</taxon>
        <taxon>Neoptera</taxon>
        <taxon>Endopterygota</taxon>
        <taxon>Lepidoptera</taxon>
        <taxon>Glossata</taxon>
        <taxon>Ditrysia</taxon>
        <taxon>Geometroidea</taxon>
        <taxon>Geometridae</taxon>
        <taxon>Larentiinae</taxon>
        <taxon>Operophtera</taxon>
    </lineage>
</organism>
<comment type="similarity">
    <text evidence="9">Belongs to the class-I aminoacyl-tRNA synthetase family.</text>
</comment>
<dbReference type="GO" id="GO:0004831">
    <property type="term" value="F:tyrosine-tRNA ligase activity"/>
    <property type="evidence" value="ECO:0007669"/>
    <property type="project" value="UniProtKB-EC"/>
</dbReference>
<comment type="caution">
    <text evidence="10">The sequence shown here is derived from an EMBL/GenBank/DDBJ whole genome shotgun (WGS) entry which is preliminary data.</text>
</comment>
<dbReference type="PANTHER" id="PTHR11766">
    <property type="entry name" value="TYROSYL-TRNA SYNTHETASE"/>
    <property type="match status" value="1"/>
</dbReference>
<dbReference type="Pfam" id="PF00579">
    <property type="entry name" value="tRNA-synt_1b"/>
    <property type="match status" value="1"/>
</dbReference>
<dbReference type="Gene3D" id="3.10.290.10">
    <property type="entry name" value="RNA-binding S4 domain"/>
    <property type="match status" value="1"/>
</dbReference>
<dbReference type="InterPro" id="IPR014729">
    <property type="entry name" value="Rossmann-like_a/b/a_fold"/>
</dbReference>
<keyword evidence="4 9" id="KW-0067">ATP-binding</keyword>
<dbReference type="STRING" id="104452.A0A0L7LS86"/>
<keyword evidence="5 9" id="KW-0648">Protein biosynthesis</keyword>
<dbReference type="AlphaFoldDB" id="A0A0L7LS86"/>
<dbReference type="GO" id="GO:0005524">
    <property type="term" value="F:ATP binding"/>
    <property type="evidence" value="ECO:0007669"/>
    <property type="project" value="UniProtKB-KW"/>
</dbReference>
<dbReference type="InterPro" id="IPR002305">
    <property type="entry name" value="aa-tRNA-synth_Ic"/>
</dbReference>
<keyword evidence="11" id="KW-1185">Reference proteome</keyword>
<dbReference type="Gene3D" id="1.10.240.10">
    <property type="entry name" value="Tyrosyl-Transfer RNA Synthetase"/>
    <property type="match status" value="1"/>
</dbReference>
<evidence type="ECO:0000256" key="3">
    <source>
        <dbReference type="ARBA" id="ARBA00022741"/>
    </source>
</evidence>
<dbReference type="GO" id="GO:0005739">
    <property type="term" value="C:mitochondrion"/>
    <property type="evidence" value="ECO:0007669"/>
    <property type="project" value="TreeGrafter"/>
</dbReference>
<proteinExistence type="inferred from homology"/>
<dbReference type="GO" id="GO:0003723">
    <property type="term" value="F:RNA binding"/>
    <property type="evidence" value="ECO:0007669"/>
    <property type="project" value="InterPro"/>
</dbReference>
<evidence type="ECO:0000256" key="7">
    <source>
        <dbReference type="ARBA" id="ARBA00033323"/>
    </source>
</evidence>
<evidence type="ECO:0000256" key="2">
    <source>
        <dbReference type="ARBA" id="ARBA00022598"/>
    </source>
</evidence>
<evidence type="ECO:0000256" key="9">
    <source>
        <dbReference type="RuleBase" id="RU363036"/>
    </source>
</evidence>
<reference evidence="10 11" key="1">
    <citation type="journal article" date="2015" name="Genome Biol. Evol.">
        <title>The genome of winter moth (Operophtera brumata) provides a genomic perspective on sexual dimorphism and phenology.</title>
        <authorList>
            <person name="Derks M.F."/>
            <person name="Smit S."/>
            <person name="Salis L."/>
            <person name="Schijlen E."/>
            <person name="Bossers A."/>
            <person name="Mateman C."/>
            <person name="Pijl A.S."/>
            <person name="de Ridder D."/>
            <person name="Groenen M.A."/>
            <person name="Visser M.E."/>
            <person name="Megens H.J."/>
        </authorList>
    </citation>
    <scope>NUCLEOTIDE SEQUENCE [LARGE SCALE GENOMIC DNA]</scope>
    <source>
        <strain evidence="10">WM2013NL</strain>
        <tissue evidence="10">Head and thorax</tissue>
    </source>
</reference>
<name>A0A0L7LS86_OPEBR</name>
<comment type="catalytic activity">
    <reaction evidence="8">
        <text>tRNA(Tyr) + L-tyrosine + ATP = L-tyrosyl-tRNA(Tyr) + AMP + diphosphate + H(+)</text>
        <dbReference type="Rhea" id="RHEA:10220"/>
        <dbReference type="Rhea" id="RHEA-COMP:9706"/>
        <dbReference type="Rhea" id="RHEA-COMP:9707"/>
        <dbReference type="ChEBI" id="CHEBI:15378"/>
        <dbReference type="ChEBI" id="CHEBI:30616"/>
        <dbReference type="ChEBI" id="CHEBI:33019"/>
        <dbReference type="ChEBI" id="CHEBI:58315"/>
        <dbReference type="ChEBI" id="CHEBI:78442"/>
        <dbReference type="ChEBI" id="CHEBI:78536"/>
        <dbReference type="ChEBI" id="CHEBI:456215"/>
        <dbReference type="EC" id="6.1.1.1"/>
    </reaction>
</comment>
<dbReference type="GO" id="GO:0005829">
    <property type="term" value="C:cytosol"/>
    <property type="evidence" value="ECO:0007669"/>
    <property type="project" value="TreeGrafter"/>
</dbReference>